<reference evidence="1 2" key="1">
    <citation type="submission" date="2018-11" db="EMBL/GenBank/DDBJ databases">
        <authorList>
            <consortium name="Pathogen Informatics"/>
        </authorList>
    </citation>
    <scope>NUCLEOTIDE SEQUENCE [LARGE SCALE GENOMIC DNA]</scope>
</reference>
<name>A0A3P7PKW2_DIBLA</name>
<dbReference type="AlphaFoldDB" id="A0A3P7PKW2"/>
<protein>
    <submittedName>
        <fullName evidence="1">Uncharacterized protein</fullName>
    </submittedName>
</protein>
<evidence type="ECO:0000313" key="1">
    <source>
        <dbReference type="EMBL" id="VDN20592.1"/>
    </source>
</evidence>
<gene>
    <name evidence="1" type="ORF">DILT_LOCUS13653</name>
</gene>
<proteinExistence type="predicted"/>
<sequence>MLDSESLLASDMTQSLLLHQRFLMAGSYPVGVLTQHCPSRASAKTCPIWHGPAYLPVDQSVMANPEVQVFEDEFPLVRSCPELDELRIARELTDLTIQATSLATCVLVFGESTVADQCAVYQCDLEANTCEELSIMEGLQGARFLTHGVLSNIDAAAGI</sequence>
<dbReference type="EMBL" id="UYRU01071080">
    <property type="protein sequence ID" value="VDN20592.1"/>
    <property type="molecule type" value="Genomic_DNA"/>
</dbReference>
<evidence type="ECO:0000313" key="2">
    <source>
        <dbReference type="Proteomes" id="UP000281553"/>
    </source>
</evidence>
<accession>A0A3P7PKW2</accession>
<organism evidence="1 2">
    <name type="scientific">Dibothriocephalus latus</name>
    <name type="common">Fish tapeworm</name>
    <name type="synonym">Diphyllobothrium latum</name>
    <dbReference type="NCBI Taxonomy" id="60516"/>
    <lineage>
        <taxon>Eukaryota</taxon>
        <taxon>Metazoa</taxon>
        <taxon>Spiralia</taxon>
        <taxon>Lophotrochozoa</taxon>
        <taxon>Platyhelminthes</taxon>
        <taxon>Cestoda</taxon>
        <taxon>Eucestoda</taxon>
        <taxon>Diphyllobothriidea</taxon>
        <taxon>Diphyllobothriidae</taxon>
        <taxon>Dibothriocephalus</taxon>
    </lineage>
</organism>
<dbReference type="Proteomes" id="UP000281553">
    <property type="component" value="Unassembled WGS sequence"/>
</dbReference>
<keyword evidence="2" id="KW-1185">Reference proteome</keyword>